<feature type="transmembrane region" description="Helical" evidence="1">
    <location>
        <begin position="28"/>
        <end position="50"/>
    </location>
</feature>
<dbReference type="Proteomes" id="UP001234216">
    <property type="component" value="Unassembled WGS sequence"/>
</dbReference>
<sequence length="161" mass="16860">MNGAFEMADDASGREPTQASRIGPCGALFLYSLAAGLCMSGPVLLIVAGFTGSAAGLLLAGVLCTVLCAPLGVVLWASTDNEREYNRRRDTVGVAATAEVTELTYWDDGEQAGVTVGLRISGPGCPTFEATCKRSKPPALRVGLRLPAVVDPSDHLFRIDF</sequence>
<dbReference type="AlphaFoldDB" id="A0AAW8F961"/>
<reference evidence="2" key="1">
    <citation type="submission" date="2023-07" db="EMBL/GenBank/DDBJ databases">
        <title>Comparative genomics of wheat-associated soil bacteria to identify genetic determinants of phenazine resistance.</title>
        <authorList>
            <person name="Mouncey N."/>
        </authorList>
    </citation>
    <scope>NUCLEOTIDE SEQUENCE</scope>
    <source>
        <strain evidence="2">V4I22</strain>
    </source>
</reference>
<evidence type="ECO:0000313" key="3">
    <source>
        <dbReference type="Proteomes" id="UP001234216"/>
    </source>
</evidence>
<keyword evidence="1" id="KW-0472">Membrane</keyword>
<gene>
    <name evidence="2" type="ORF">QFZ22_001302</name>
</gene>
<keyword evidence="1" id="KW-0812">Transmembrane</keyword>
<comment type="caution">
    <text evidence="2">The sequence shown here is derived from an EMBL/GenBank/DDBJ whole genome shotgun (WGS) entry which is preliminary data.</text>
</comment>
<name>A0AAW8F961_9ACTN</name>
<keyword evidence="1" id="KW-1133">Transmembrane helix</keyword>
<dbReference type="EMBL" id="JAUSZV010000005">
    <property type="protein sequence ID" value="MDQ0905317.1"/>
    <property type="molecule type" value="Genomic_DNA"/>
</dbReference>
<organism evidence="2 3">
    <name type="scientific">Streptomyces canus</name>
    <dbReference type="NCBI Taxonomy" id="58343"/>
    <lineage>
        <taxon>Bacteria</taxon>
        <taxon>Bacillati</taxon>
        <taxon>Actinomycetota</taxon>
        <taxon>Actinomycetes</taxon>
        <taxon>Kitasatosporales</taxon>
        <taxon>Streptomycetaceae</taxon>
        <taxon>Streptomyces</taxon>
        <taxon>Streptomyces aurantiacus group</taxon>
    </lineage>
</organism>
<proteinExistence type="predicted"/>
<evidence type="ECO:0000313" key="2">
    <source>
        <dbReference type="EMBL" id="MDQ0905317.1"/>
    </source>
</evidence>
<feature type="transmembrane region" description="Helical" evidence="1">
    <location>
        <begin position="56"/>
        <end position="79"/>
    </location>
</feature>
<dbReference type="RefSeq" id="WP_306972822.1">
    <property type="nucleotide sequence ID" value="NZ_JAUSZV010000005.1"/>
</dbReference>
<accession>A0AAW8F961</accession>
<protein>
    <submittedName>
        <fullName evidence="2">Uncharacterized protein</fullName>
    </submittedName>
</protein>
<evidence type="ECO:0000256" key="1">
    <source>
        <dbReference type="SAM" id="Phobius"/>
    </source>
</evidence>